<dbReference type="PROSITE" id="PS50850">
    <property type="entry name" value="MFS"/>
    <property type="match status" value="1"/>
</dbReference>
<evidence type="ECO:0000259" key="11">
    <source>
        <dbReference type="PROSITE" id="PS50850"/>
    </source>
</evidence>
<dbReference type="CDD" id="cd17358">
    <property type="entry name" value="MFS_GLUT6_8_Class3_like"/>
    <property type="match status" value="1"/>
</dbReference>
<dbReference type="OrthoDB" id="6612291at2759"/>
<evidence type="ECO:0000256" key="1">
    <source>
        <dbReference type="ARBA" id="ARBA00004651"/>
    </source>
</evidence>
<keyword evidence="3 10" id="KW-0812">Transmembrane</keyword>
<feature type="transmembrane region" description="Helical" evidence="10">
    <location>
        <begin position="346"/>
        <end position="370"/>
    </location>
</feature>
<sequence length="556" mass="60083">MTRDTMESIPPSRIQQYVTTASATMGALALGSVIGFTTHCVAQLIAESPPNSNSDLRITPPEASWFASSANLGAVVGGLIGGLAANHIGRRGTLLAVAPPFIAGWLMIALAYNFALLIAGRVLTGVCMGAVCSVAPPYIGEFASADIRGTLGSCFQVMLTTGILYAFFLGAVVGNWRIQALLCMLPPGLLLVSMYFAKESPIFLLAKGKDEEAEKSLQFFRGKNYNIQEELKVLKESIEDAQRNSFSLKDLKQSYVLKPLLISLSLMFFQQTTGVPAVMFNLTTVFRASGSALSDDMSVIIIGIVQVLATGGAGRQAITAAVMALGNGGFSFANRTSSPLPDQRGAPVSAIGVIPLVLLVVFISAFSVGLGPVPWLMMGELFPSNARETAASLSTACNWISAFLITLIFYPMTTSLGEHGTYWVFGCICVLALAFSASVVPETKGRTLLQISAVPHRPHNRRDTQVDQVPPGSEDLRPSFPRDSRQEFWTGRTTWLKEVLVRQSCAWRRKVLLLLPYLLRGILGYSRNSCWSAVGARLKKVMRSCKDPVTLRQRRS</sequence>
<evidence type="ECO:0000256" key="6">
    <source>
        <dbReference type="ARBA" id="ARBA00023180"/>
    </source>
</evidence>
<evidence type="ECO:0000256" key="3">
    <source>
        <dbReference type="ARBA" id="ARBA00022692"/>
    </source>
</evidence>
<evidence type="ECO:0000256" key="4">
    <source>
        <dbReference type="ARBA" id="ARBA00022989"/>
    </source>
</evidence>
<dbReference type="Proteomes" id="UP000283509">
    <property type="component" value="Unassembled WGS sequence"/>
</dbReference>
<feature type="transmembrane region" description="Helical" evidence="10">
    <location>
        <begin position="178"/>
        <end position="197"/>
    </location>
</feature>
<keyword evidence="8" id="KW-0813">Transport</keyword>
<dbReference type="PRINTS" id="PR00171">
    <property type="entry name" value="SUGRTRNSPORT"/>
</dbReference>
<keyword evidence="6" id="KW-0325">Glycoprotein</keyword>
<gene>
    <name evidence="12" type="ORF">C7M84_011112</name>
</gene>
<reference evidence="12 13" key="2">
    <citation type="submission" date="2019-01" db="EMBL/GenBank/DDBJ databases">
        <title>The decoding of complex shrimp genome reveals the adaptation for benthos swimmer, frequently molting mechanism and breeding impact on genome.</title>
        <authorList>
            <person name="Sun Y."/>
            <person name="Gao Y."/>
            <person name="Yu Y."/>
        </authorList>
    </citation>
    <scope>NUCLEOTIDE SEQUENCE [LARGE SCALE GENOMIC DNA]</scope>
    <source>
        <tissue evidence="12">Muscle</tissue>
    </source>
</reference>
<dbReference type="InterPro" id="IPR050549">
    <property type="entry name" value="MFS_Trehalose_Transporter"/>
</dbReference>
<dbReference type="EMBL" id="QCYY01002408">
    <property type="protein sequence ID" value="ROT70593.1"/>
    <property type="molecule type" value="Genomic_DNA"/>
</dbReference>
<protein>
    <submittedName>
        <fullName evidence="12">Putative facilitated trehalose transporter Tret1-like isoform X2</fullName>
    </submittedName>
</protein>
<evidence type="ECO:0000256" key="7">
    <source>
        <dbReference type="ARBA" id="ARBA00024348"/>
    </source>
</evidence>
<dbReference type="Pfam" id="PF00083">
    <property type="entry name" value="Sugar_tr"/>
    <property type="match status" value="1"/>
</dbReference>
<feature type="transmembrane region" description="Helical" evidence="10">
    <location>
        <begin position="299"/>
        <end position="325"/>
    </location>
</feature>
<feature type="transmembrane region" description="Helical" evidence="10">
    <location>
        <begin position="390"/>
        <end position="410"/>
    </location>
</feature>
<feature type="transmembrane region" description="Helical" evidence="10">
    <location>
        <begin position="118"/>
        <end position="139"/>
    </location>
</feature>
<dbReference type="AlphaFoldDB" id="A0A3R7NYT4"/>
<evidence type="ECO:0000256" key="8">
    <source>
        <dbReference type="RuleBase" id="RU003346"/>
    </source>
</evidence>
<feature type="transmembrane region" description="Helical" evidence="10">
    <location>
        <begin position="92"/>
        <end position="112"/>
    </location>
</feature>
<evidence type="ECO:0000313" key="13">
    <source>
        <dbReference type="Proteomes" id="UP000283509"/>
    </source>
</evidence>
<feature type="transmembrane region" description="Helical" evidence="10">
    <location>
        <begin position="151"/>
        <end position="172"/>
    </location>
</feature>
<comment type="caution">
    <text evidence="12">The sequence shown here is derived from an EMBL/GenBank/DDBJ whole genome shotgun (WGS) entry which is preliminary data.</text>
</comment>
<dbReference type="InterPro" id="IPR036259">
    <property type="entry name" value="MFS_trans_sf"/>
</dbReference>
<dbReference type="PANTHER" id="PTHR48021">
    <property type="match status" value="1"/>
</dbReference>
<feature type="transmembrane region" description="Helical" evidence="10">
    <location>
        <begin position="255"/>
        <end position="279"/>
    </location>
</feature>
<accession>A0A3R7NYT4</accession>
<dbReference type="GO" id="GO:0005886">
    <property type="term" value="C:plasma membrane"/>
    <property type="evidence" value="ECO:0007669"/>
    <property type="project" value="UniProtKB-SubCell"/>
</dbReference>
<dbReference type="SUPFAM" id="SSF103473">
    <property type="entry name" value="MFS general substrate transporter"/>
    <property type="match status" value="1"/>
</dbReference>
<dbReference type="InterPro" id="IPR005828">
    <property type="entry name" value="MFS_sugar_transport-like"/>
</dbReference>
<dbReference type="Gene3D" id="1.20.1250.20">
    <property type="entry name" value="MFS general substrate transporter like domains"/>
    <property type="match status" value="1"/>
</dbReference>
<keyword evidence="13" id="KW-1185">Reference proteome</keyword>
<feature type="transmembrane region" description="Helical" evidence="10">
    <location>
        <begin position="65"/>
        <end position="85"/>
    </location>
</feature>
<evidence type="ECO:0000256" key="10">
    <source>
        <dbReference type="SAM" id="Phobius"/>
    </source>
</evidence>
<dbReference type="InterPro" id="IPR044775">
    <property type="entry name" value="MFS_ERD6/Tret1-like"/>
</dbReference>
<evidence type="ECO:0000313" key="12">
    <source>
        <dbReference type="EMBL" id="ROT70593.1"/>
    </source>
</evidence>
<dbReference type="InterPro" id="IPR005829">
    <property type="entry name" value="Sugar_transporter_CS"/>
</dbReference>
<evidence type="ECO:0000256" key="9">
    <source>
        <dbReference type="SAM" id="MobiDB-lite"/>
    </source>
</evidence>
<organism evidence="12 13">
    <name type="scientific">Penaeus vannamei</name>
    <name type="common">Whiteleg shrimp</name>
    <name type="synonym">Litopenaeus vannamei</name>
    <dbReference type="NCBI Taxonomy" id="6689"/>
    <lineage>
        <taxon>Eukaryota</taxon>
        <taxon>Metazoa</taxon>
        <taxon>Ecdysozoa</taxon>
        <taxon>Arthropoda</taxon>
        <taxon>Crustacea</taxon>
        <taxon>Multicrustacea</taxon>
        <taxon>Malacostraca</taxon>
        <taxon>Eumalacostraca</taxon>
        <taxon>Eucarida</taxon>
        <taxon>Decapoda</taxon>
        <taxon>Dendrobranchiata</taxon>
        <taxon>Penaeoidea</taxon>
        <taxon>Penaeidae</taxon>
        <taxon>Penaeus</taxon>
    </lineage>
</organism>
<evidence type="ECO:0000256" key="2">
    <source>
        <dbReference type="ARBA" id="ARBA00022475"/>
    </source>
</evidence>
<proteinExistence type="inferred from homology"/>
<keyword evidence="2" id="KW-1003">Cell membrane</keyword>
<dbReference type="InterPro" id="IPR003663">
    <property type="entry name" value="Sugar/inositol_transpt"/>
</dbReference>
<dbReference type="InterPro" id="IPR020846">
    <property type="entry name" value="MFS_dom"/>
</dbReference>
<evidence type="ECO:0000256" key="5">
    <source>
        <dbReference type="ARBA" id="ARBA00023136"/>
    </source>
</evidence>
<dbReference type="NCBIfam" id="TIGR00879">
    <property type="entry name" value="SP"/>
    <property type="match status" value="1"/>
</dbReference>
<comment type="subcellular location">
    <subcellularLocation>
        <location evidence="1">Cell membrane</location>
        <topology evidence="1">Multi-pass membrane protein</topology>
    </subcellularLocation>
</comment>
<feature type="region of interest" description="Disordered" evidence="9">
    <location>
        <begin position="458"/>
        <end position="477"/>
    </location>
</feature>
<keyword evidence="4 10" id="KW-1133">Transmembrane helix</keyword>
<dbReference type="FunFam" id="1.20.1250.20:FF:000055">
    <property type="entry name" value="Facilitated trehalose transporter Tret1-2 homolog"/>
    <property type="match status" value="1"/>
</dbReference>
<feature type="transmembrane region" description="Helical" evidence="10">
    <location>
        <begin position="21"/>
        <end position="45"/>
    </location>
</feature>
<feature type="transmembrane region" description="Helical" evidence="10">
    <location>
        <begin position="422"/>
        <end position="440"/>
    </location>
</feature>
<dbReference type="GO" id="GO:0051119">
    <property type="term" value="F:sugar transmembrane transporter activity"/>
    <property type="evidence" value="ECO:0007669"/>
    <property type="project" value="InterPro"/>
</dbReference>
<dbReference type="PANTHER" id="PTHR48021:SF1">
    <property type="entry name" value="GH07001P-RELATED"/>
    <property type="match status" value="1"/>
</dbReference>
<feature type="domain" description="Major facilitator superfamily (MFS) profile" evidence="11">
    <location>
        <begin position="24"/>
        <end position="444"/>
    </location>
</feature>
<keyword evidence="5 10" id="KW-0472">Membrane</keyword>
<name>A0A3R7NYT4_PENVA</name>
<comment type="similarity">
    <text evidence="7">Belongs to the major facilitator superfamily. Sugar transporter (TC 2.A.1.1) family. Trehalose transporter subfamily.</text>
</comment>
<dbReference type="PROSITE" id="PS00217">
    <property type="entry name" value="SUGAR_TRANSPORT_2"/>
    <property type="match status" value="1"/>
</dbReference>
<reference evidence="12 13" key="1">
    <citation type="submission" date="2018-04" db="EMBL/GenBank/DDBJ databases">
        <authorList>
            <person name="Zhang X."/>
            <person name="Yuan J."/>
            <person name="Li F."/>
            <person name="Xiang J."/>
        </authorList>
    </citation>
    <scope>NUCLEOTIDE SEQUENCE [LARGE SCALE GENOMIC DNA]</scope>
    <source>
        <tissue evidence="12">Muscle</tissue>
    </source>
</reference>